<dbReference type="Gene3D" id="3.40.50.720">
    <property type="entry name" value="NAD(P)-binding Rossmann-like Domain"/>
    <property type="match status" value="1"/>
</dbReference>
<dbReference type="GO" id="GO:0016491">
    <property type="term" value="F:oxidoreductase activity"/>
    <property type="evidence" value="ECO:0007669"/>
    <property type="project" value="UniProtKB-KW"/>
</dbReference>
<keyword evidence="4 6" id="KW-0862">Zinc</keyword>
<dbReference type="EMBL" id="QVNQ01000001">
    <property type="protein sequence ID" value="RFS87595.1"/>
    <property type="molecule type" value="Genomic_DNA"/>
</dbReference>
<dbReference type="InterPro" id="IPR020843">
    <property type="entry name" value="ER"/>
</dbReference>
<evidence type="ECO:0000313" key="9">
    <source>
        <dbReference type="Proteomes" id="UP000262882"/>
    </source>
</evidence>
<dbReference type="InterPro" id="IPR013149">
    <property type="entry name" value="ADH-like_C"/>
</dbReference>
<proteinExistence type="inferred from homology"/>
<name>A0A372GQH6_9ACTN</name>
<evidence type="ECO:0000256" key="6">
    <source>
        <dbReference type="RuleBase" id="RU361277"/>
    </source>
</evidence>
<dbReference type="PROSITE" id="PS00059">
    <property type="entry name" value="ADH_ZINC"/>
    <property type="match status" value="1"/>
</dbReference>
<dbReference type="InterPro" id="IPR013154">
    <property type="entry name" value="ADH-like_N"/>
</dbReference>
<evidence type="ECO:0000256" key="1">
    <source>
        <dbReference type="ARBA" id="ARBA00001947"/>
    </source>
</evidence>
<dbReference type="RefSeq" id="WP_117398041.1">
    <property type="nucleotide sequence ID" value="NZ_QVNQ01000001.1"/>
</dbReference>
<dbReference type="InterPro" id="IPR036291">
    <property type="entry name" value="NAD(P)-bd_dom_sf"/>
</dbReference>
<comment type="cofactor">
    <cofactor evidence="1 6">
        <name>Zn(2+)</name>
        <dbReference type="ChEBI" id="CHEBI:29105"/>
    </cofactor>
</comment>
<dbReference type="AlphaFoldDB" id="A0A372GQH6"/>
<dbReference type="GO" id="GO:0008270">
    <property type="term" value="F:zinc ion binding"/>
    <property type="evidence" value="ECO:0007669"/>
    <property type="project" value="InterPro"/>
</dbReference>
<dbReference type="PANTHER" id="PTHR43350">
    <property type="entry name" value="NAD-DEPENDENT ALCOHOL DEHYDROGENASE"/>
    <property type="match status" value="1"/>
</dbReference>
<keyword evidence="9" id="KW-1185">Reference proteome</keyword>
<comment type="similarity">
    <text evidence="2 6">Belongs to the zinc-containing alcohol dehydrogenase family.</text>
</comment>
<keyword evidence="5" id="KW-0560">Oxidoreductase</keyword>
<dbReference type="SUPFAM" id="SSF51735">
    <property type="entry name" value="NAD(P)-binding Rossmann-fold domains"/>
    <property type="match status" value="1"/>
</dbReference>
<dbReference type="InterPro" id="IPR011032">
    <property type="entry name" value="GroES-like_sf"/>
</dbReference>
<dbReference type="Proteomes" id="UP000262882">
    <property type="component" value="Unassembled WGS sequence"/>
</dbReference>
<evidence type="ECO:0000256" key="4">
    <source>
        <dbReference type="ARBA" id="ARBA00022833"/>
    </source>
</evidence>
<organism evidence="8 9">
    <name type="scientific">Actinomadura spongiicola</name>
    <dbReference type="NCBI Taxonomy" id="2303421"/>
    <lineage>
        <taxon>Bacteria</taxon>
        <taxon>Bacillati</taxon>
        <taxon>Actinomycetota</taxon>
        <taxon>Actinomycetes</taxon>
        <taxon>Streptosporangiales</taxon>
        <taxon>Thermomonosporaceae</taxon>
        <taxon>Actinomadura</taxon>
    </lineage>
</organism>
<dbReference type="SUPFAM" id="SSF50129">
    <property type="entry name" value="GroES-like"/>
    <property type="match status" value="2"/>
</dbReference>
<evidence type="ECO:0000256" key="2">
    <source>
        <dbReference type="ARBA" id="ARBA00008072"/>
    </source>
</evidence>
<sequence length="370" mass="38789">MRKIIAAVLTRAPGRLVTRELILSDPGPDEVLVRIAYAGLCHSDLHEIDGTFATTPPIVLGHEAVGFVERVGSAVHDLTAGDLVVTCLSVFCGRCRACVRGMPSICARRTWLASGRPDRLTTLDGRPVRPTAGIGAFAEMAVVHRNALVAIPPEMPLPTASILGCAVTTGIGAVVRRARVEPGSSVVVIGAGGVGLAAIQGARLAGARTVIAVDLVPEKLAAACELGATHALDGRGPDVVAQVREITGGGADHVIEAVGAASAVAQAMAMLTPGGVATVVGMVPSDPPIRLDGNDLFFLEKTLQGSFMGSNQFVRDIPEYVDLHLRGRLRLDRLVSDVVPFEEINKGFESLAAGRGRRIVVEIRPRKEDR</sequence>
<gene>
    <name evidence="8" type="ORF">D0T12_03905</name>
</gene>
<dbReference type="Gene3D" id="3.90.180.10">
    <property type="entry name" value="Medium-chain alcohol dehydrogenases, catalytic domain"/>
    <property type="match status" value="1"/>
</dbReference>
<feature type="domain" description="Enoyl reductase (ER)" evidence="7">
    <location>
        <begin position="11"/>
        <end position="361"/>
    </location>
</feature>
<comment type="caution">
    <text evidence="8">The sequence shown here is derived from an EMBL/GenBank/DDBJ whole genome shotgun (WGS) entry which is preliminary data.</text>
</comment>
<evidence type="ECO:0000256" key="5">
    <source>
        <dbReference type="ARBA" id="ARBA00023002"/>
    </source>
</evidence>
<reference evidence="8 9" key="1">
    <citation type="submission" date="2018-08" db="EMBL/GenBank/DDBJ databases">
        <title>Actinomadura spongicola sp. nov., isolated from marine sponge Leucetta chagosensis.</title>
        <authorList>
            <person name="Li L."/>
            <person name="Lin H.W."/>
        </authorList>
    </citation>
    <scope>NUCLEOTIDE SEQUENCE [LARGE SCALE GENOMIC DNA]</scope>
    <source>
        <strain evidence="8 9">LHW52907</strain>
    </source>
</reference>
<evidence type="ECO:0000259" key="7">
    <source>
        <dbReference type="SMART" id="SM00829"/>
    </source>
</evidence>
<accession>A0A372GQH6</accession>
<evidence type="ECO:0000256" key="3">
    <source>
        <dbReference type="ARBA" id="ARBA00022723"/>
    </source>
</evidence>
<dbReference type="InterPro" id="IPR002328">
    <property type="entry name" value="ADH_Zn_CS"/>
</dbReference>
<dbReference type="Pfam" id="PF00107">
    <property type="entry name" value="ADH_zinc_N"/>
    <property type="match status" value="1"/>
</dbReference>
<dbReference type="FunFam" id="3.40.50.720:FF:000003">
    <property type="entry name" value="S-(hydroxymethyl)glutathione dehydrogenase"/>
    <property type="match status" value="1"/>
</dbReference>
<dbReference type="Pfam" id="PF08240">
    <property type="entry name" value="ADH_N"/>
    <property type="match status" value="1"/>
</dbReference>
<evidence type="ECO:0000313" key="8">
    <source>
        <dbReference type="EMBL" id="RFS87595.1"/>
    </source>
</evidence>
<dbReference type="PANTHER" id="PTHR43350:SF19">
    <property type="entry name" value="D-GULOSIDE 3-DEHYDROGENASE"/>
    <property type="match status" value="1"/>
</dbReference>
<keyword evidence="3 6" id="KW-0479">Metal-binding</keyword>
<dbReference type="SMART" id="SM00829">
    <property type="entry name" value="PKS_ER"/>
    <property type="match status" value="1"/>
</dbReference>
<protein>
    <submittedName>
        <fullName evidence="8">Alcohol dehydrogenase</fullName>
    </submittedName>
</protein>
<dbReference type="OrthoDB" id="334894at2"/>